<gene>
    <name evidence="2" type="ORF">FYJ44_02070</name>
</gene>
<name>A0A6L5XIC4_9BACT</name>
<proteinExistence type="predicted"/>
<evidence type="ECO:0000313" key="2">
    <source>
        <dbReference type="EMBL" id="MSS26849.1"/>
    </source>
</evidence>
<dbReference type="RefSeq" id="WP_154508701.1">
    <property type="nucleotide sequence ID" value="NZ_VUMH01000002.1"/>
</dbReference>
<comment type="caution">
    <text evidence="2">The sequence shown here is derived from an EMBL/GenBank/DDBJ whole genome shotgun (WGS) entry which is preliminary data.</text>
</comment>
<organism evidence="2 3">
    <name type="scientific">Desulfovibrio porci</name>
    <dbReference type="NCBI Taxonomy" id="2605782"/>
    <lineage>
        <taxon>Bacteria</taxon>
        <taxon>Pseudomonadati</taxon>
        <taxon>Thermodesulfobacteriota</taxon>
        <taxon>Desulfovibrionia</taxon>
        <taxon>Desulfovibrionales</taxon>
        <taxon>Desulfovibrionaceae</taxon>
        <taxon>Desulfovibrio</taxon>
    </lineage>
</organism>
<feature type="signal peptide" evidence="1">
    <location>
        <begin position="1"/>
        <end position="24"/>
    </location>
</feature>
<dbReference type="AlphaFoldDB" id="A0A6L5XIC4"/>
<accession>A0A6L5XIC4</accession>
<evidence type="ECO:0000313" key="3">
    <source>
        <dbReference type="Proteomes" id="UP000477488"/>
    </source>
</evidence>
<dbReference type="Proteomes" id="UP000477488">
    <property type="component" value="Unassembled WGS sequence"/>
</dbReference>
<sequence length="217" mass="23509">MKRCVGFCLACCALLLCACGSRYAVSVDSLRDPDAPVAGGPCLLIPGNVDVGADDLLFREVSRLLEPAFREAGYPPATQRKGAAYVAKISYWPGEPVTTVETGIERGYRPIRYRGRVRYVPVERTTMTERTVYSVHLLLECYAAASSSPGDPAAPEERLGPQVWRTEVSVSGKRDDFRALLAGTVPALNGTLGTRTDGARRFTVVMADDGEFSISEN</sequence>
<dbReference type="PROSITE" id="PS51257">
    <property type="entry name" value="PROKAR_LIPOPROTEIN"/>
    <property type="match status" value="1"/>
</dbReference>
<feature type="chain" id="PRO_5026753647" description="Lipoprotein" evidence="1">
    <location>
        <begin position="25"/>
        <end position="217"/>
    </location>
</feature>
<protein>
    <recommendedName>
        <fullName evidence="4">Lipoprotein</fullName>
    </recommendedName>
</protein>
<evidence type="ECO:0000256" key="1">
    <source>
        <dbReference type="SAM" id="SignalP"/>
    </source>
</evidence>
<keyword evidence="1" id="KW-0732">Signal</keyword>
<reference evidence="2 3" key="1">
    <citation type="submission" date="2019-09" db="EMBL/GenBank/DDBJ databases">
        <title>In-depth cultivation of the pig gut microbiome towards novel bacterial diversity and tailored functional studies.</title>
        <authorList>
            <person name="Wylensek D."/>
            <person name="Hitch T.C.A."/>
            <person name="Clavel T."/>
        </authorList>
    </citation>
    <scope>NUCLEOTIDE SEQUENCE [LARGE SCALE GENOMIC DNA]</scope>
    <source>
        <strain evidence="2 3">PG-178-WT-4</strain>
    </source>
</reference>
<keyword evidence="3" id="KW-1185">Reference proteome</keyword>
<evidence type="ECO:0008006" key="4">
    <source>
        <dbReference type="Google" id="ProtNLM"/>
    </source>
</evidence>
<dbReference type="EMBL" id="VUMH01000002">
    <property type="protein sequence ID" value="MSS26849.1"/>
    <property type="molecule type" value="Genomic_DNA"/>
</dbReference>